<dbReference type="AlphaFoldDB" id="S2KTA2"/>
<reference evidence="1 2" key="2">
    <citation type="submission" date="2013-04" db="EMBL/GenBank/DDBJ databases">
        <title>The Genome Sequence of Bilophila wadsworthia 3_1_6.</title>
        <authorList>
            <consortium name="The Broad Institute Genomics Platform"/>
            <person name="Earl A."/>
            <person name="Ward D."/>
            <person name="Feldgarden M."/>
            <person name="Gevers D."/>
            <person name="Sibley C."/>
            <person name="Strauss J."/>
            <person name="Allen-Vercoe E."/>
            <person name="Walker B."/>
            <person name="Young S."/>
            <person name="Zeng Q."/>
            <person name="Gargeya S."/>
            <person name="Fitzgerald M."/>
            <person name="Haas B."/>
            <person name="Abouelleil A."/>
            <person name="Allen A.W."/>
            <person name="Alvarado L."/>
            <person name="Arachchi H.M."/>
            <person name="Berlin A.M."/>
            <person name="Chapman S.B."/>
            <person name="Gainer-Dewar J."/>
            <person name="Goldberg J."/>
            <person name="Griggs A."/>
            <person name="Gujja S."/>
            <person name="Hansen M."/>
            <person name="Howarth C."/>
            <person name="Imamovic A."/>
            <person name="Ireland A."/>
            <person name="Larimer J."/>
            <person name="McCowan C."/>
            <person name="Murphy C."/>
            <person name="Pearson M."/>
            <person name="Poon T.W."/>
            <person name="Priest M."/>
            <person name="Roberts A."/>
            <person name="Saif S."/>
            <person name="Shea T."/>
            <person name="Sisk P."/>
            <person name="Sykes S."/>
            <person name="Wortman J."/>
            <person name="Nusbaum C."/>
            <person name="Birren B."/>
        </authorList>
    </citation>
    <scope>NUCLEOTIDE SEQUENCE [LARGE SCALE GENOMIC DNA]</scope>
    <source>
        <strain evidence="1 2">3_1_6</strain>
    </source>
</reference>
<name>S2KTA2_BILW3</name>
<sequence>MKSKLHAMLRKKDFTSEKIDLLAFGTGKGRKAFVQILDLSSF</sequence>
<dbReference type="Proteomes" id="UP000006034">
    <property type="component" value="Unassembled WGS sequence"/>
</dbReference>
<comment type="caution">
    <text evidence="1">The sequence shown here is derived from an EMBL/GenBank/DDBJ whole genome shotgun (WGS) entry which is preliminary data.</text>
</comment>
<protein>
    <submittedName>
        <fullName evidence="1">Uncharacterized protein</fullName>
    </submittedName>
</protein>
<dbReference type="STRING" id="563192.HMPREF0179_05285"/>
<gene>
    <name evidence="1" type="ORF">HMPREF0179_05285</name>
</gene>
<evidence type="ECO:0000313" key="2">
    <source>
        <dbReference type="Proteomes" id="UP000006034"/>
    </source>
</evidence>
<accession>S2KTA2</accession>
<keyword evidence="2" id="KW-1185">Reference proteome</keyword>
<proteinExistence type="predicted"/>
<reference evidence="1 2" key="1">
    <citation type="submission" date="2010-10" db="EMBL/GenBank/DDBJ databases">
        <authorList>
            <consortium name="The Broad Institute Genome Sequencing Platform"/>
            <person name="Ward D."/>
            <person name="Earl A."/>
            <person name="Feldgarden M."/>
            <person name="Young S.K."/>
            <person name="Gargeya S."/>
            <person name="Zeng Q."/>
            <person name="Alvarado L."/>
            <person name="Berlin A."/>
            <person name="Bochicchio J."/>
            <person name="Chapman S.B."/>
            <person name="Chen Z."/>
            <person name="Freedman E."/>
            <person name="Gellesch M."/>
            <person name="Goldberg J."/>
            <person name="Griggs A."/>
            <person name="Gujja S."/>
            <person name="Heilman E."/>
            <person name="Heiman D."/>
            <person name="Howarth C."/>
            <person name="Mehta T."/>
            <person name="Neiman D."/>
            <person name="Pearson M."/>
            <person name="Roberts A."/>
            <person name="Saif S."/>
            <person name="Shea T."/>
            <person name="Shenoy N."/>
            <person name="Sisk P."/>
            <person name="Stolte C."/>
            <person name="Sykes S."/>
            <person name="White J."/>
            <person name="Yandava C."/>
            <person name="Allen-Vercoe E."/>
            <person name="Sibley C."/>
            <person name="Ambrose C.E."/>
            <person name="Strauss J."/>
            <person name="Daigneault M."/>
            <person name="Haas B."/>
            <person name="Nusbaum C."/>
            <person name="Birren B."/>
        </authorList>
    </citation>
    <scope>NUCLEOTIDE SEQUENCE [LARGE SCALE GENOMIC DNA]</scope>
    <source>
        <strain evidence="1 2">3_1_6</strain>
    </source>
</reference>
<organism evidence="1 2">
    <name type="scientific">Bilophila wadsworthia (strain 3_1_6)</name>
    <dbReference type="NCBI Taxonomy" id="563192"/>
    <lineage>
        <taxon>Bacteria</taxon>
        <taxon>Pseudomonadati</taxon>
        <taxon>Thermodesulfobacteriota</taxon>
        <taxon>Desulfovibrionia</taxon>
        <taxon>Desulfovibrionales</taxon>
        <taxon>Desulfovibrionaceae</taxon>
        <taxon>Bilophila</taxon>
    </lineage>
</organism>
<dbReference type="HOGENOM" id="CLU_3247935_0_0_7"/>
<dbReference type="EMBL" id="ADCP02000002">
    <property type="protein sequence ID" value="EPC05763.1"/>
    <property type="molecule type" value="Genomic_DNA"/>
</dbReference>
<evidence type="ECO:0000313" key="1">
    <source>
        <dbReference type="EMBL" id="EPC05763.1"/>
    </source>
</evidence>